<dbReference type="Proteomes" id="UP001324427">
    <property type="component" value="Unassembled WGS sequence"/>
</dbReference>
<protein>
    <submittedName>
        <fullName evidence="1">Uncharacterized protein</fullName>
    </submittedName>
</protein>
<comment type="caution">
    <text evidence="1">The sequence shown here is derived from an EMBL/GenBank/DDBJ whole genome shotgun (WGS) entry which is preliminary data.</text>
</comment>
<evidence type="ECO:0000313" key="1">
    <source>
        <dbReference type="EMBL" id="KAK4540743.1"/>
    </source>
</evidence>
<organism evidence="1 2">
    <name type="scientific">Oleoguttula mirabilis</name>
    <dbReference type="NCBI Taxonomy" id="1507867"/>
    <lineage>
        <taxon>Eukaryota</taxon>
        <taxon>Fungi</taxon>
        <taxon>Dikarya</taxon>
        <taxon>Ascomycota</taxon>
        <taxon>Pezizomycotina</taxon>
        <taxon>Dothideomycetes</taxon>
        <taxon>Dothideomycetidae</taxon>
        <taxon>Mycosphaerellales</taxon>
        <taxon>Teratosphaeriaceae</taxon>
        <taxon>Oleoguttula</taxon>
    </lineage>
</organism>
<keyword evidence="2" id="KW-1185">Reference proteome</keyword>
<dbReference type="InterPro" id="IPR038883">
    <property type="entry name" value="AN11006-like"/>
</dbReference>
<gene>
    <name evidence="1" type="ORF">LTR36_008958</name>
</gene>
<reference evidence="1 2" key="1">
    <citation type="submission" date="2021-11" db="EMBL/GenBank/DDBJ databases">
        <title>Black yeast isolated from Biological Soil Crust.</title>
        <authorList>
            <person name="Kurbessoian T."/>
        </authorList>
    </citation>
    <scope>NUCLEOTIDE SEQUENCE [LARGE SCALE GENOMIC DNA]</scope>
    <source>
        <strain evidence="1 2">CCFEE 5522</strain>
    </source>
</reference>
<dbReference type="EMBL" id="JAVFHQ010000062">
    <property type="protein sequence ID" value="KAK4540743.1"/>
    <property type="molecule type" value="Genomic_DNA"/>
</dbReference>
<evidence type="ECO:0000313" key="2">
    <source>
        <dbReference type="Proteomes" id="UP001324427"/>
    </source>
</evidence>
<dbReference type="AlphaFoldDB" id="A0AAV9J6Z7"/>
<accession>A0AAV9J6Z7</accession>
<proteinExistence type="predicted"/>
<name>A0AAV9J6Z7_9PEZI</name>
<sequence>MPIQTYSSRRWAMAGLKTPRPHYEAMKVLDSRGIPYEKTWSIRKLRPMVQRSDRGLLALTKCTRSELLQFCYQRAADMKWVISDPALYTTDNLIMMLVMADNECRFPRFMDLPPELRVNVYRHALLHHEERKPSAVQVGDIRTYKKTLATLAVTQTNSLIRREALPVYYSNNNFSFDLTYSRPATEQWLQLIGQDAVQHIRCISRRDPCHHDDDDSGGDDDLPNAVTLAIDLGGATTEVRYELEGSCKACAEEKEKVWAVKMLHAVEQVVKREAGVPQVSAGVILALLDVTVDDRED</sequence>
<dbReference type="PANTHER" id="PTHR42085">
    <property type="entry name" value="F-BOX DOMAIN-CONTAINING PROTEIN"/>
    <property type="match status" value="1"/>
</dbReference>
<dbReference type="PANTHER" id="PTHR42085:SF1">
    <property type="entry name" value="F-BOX DOMAIN-CONTAINING PROTEIN"/>
    <property type="match status" value="1"/>
</dbReference>